<dbReference type="AlphaFoldDB" id="A0A9D3NXQ1"/>
<reference evidence="1 2" key="1">
    <citation type="submission" date="2021-06" db="EMBL/GenBank/DDBJ databases">
        <title>Chromosome-level genome assembly of the red-tail catfish (Hemibagrus wyckioides).</title>
        <authorList>
            <person name="Shao F."/>
        </authorList>
    </citation>
    <scope>NUCLEOTIDE SEQUENCE [LARGE SCALE GENOMIC DNA]</scope>
    <source>
        <strain evidence="1">EC202008001</strain>
        <tissue evidence="1">Blood</tissue>
    </source>
</reference>
<dbReference type="EMBL" id="JAHKSW010000006">
    <property type="protein sequence ID" value="KAG7330820.1"/>
    <property type="molecule type" value="Genomic_DNA"/>
</dbReference>
<keyword evidence="2" id="KW-1185">Reference proteome</keyword>
<comment type="caution">
    <text evidence="1">The sequence shown here is derived from an EMBL/GenBank/DDBJ whole genome shotgun (WGS) entry which is preliminary data.</text>
</comment>
<gene>
    <name evidence="1" type="ORF">KOW79_004789</name>
</gene>
<dbReference type="Proteomes" id="UP000824219">
    <property type="component" value="Linkage Group LG06"/>
</dbReference>
<name>A0A9D3NXQ1_9TELE</name>
<organism evidence="1 2">
    <name type="scientific">Hemibagrus wyckioides</name>
    <dbReference type="NCBI Taxonomy" id="337641"/>
    <lineage>
        <taxon>Eukaryota</taxon>
        <taxon>Metazoa</taxon>
        <taxon>Chordata</taxon>
        <taxon>Craniata</taxon>
        <taxon>Vertebrata</taxon>
        <taxon>Euteleostomi</taxon>
        <taxon>Actinopterygii</taxon>
        <taxon>Neopterygii</taxon>
        <taxon>Teleostei</taxon>
        <taxon>Ostariophysi</taxon>
        <taxon>Siluriformes</taxon>
        <taxon>Bagridae</taxon>
        <taxon>Hemibagrus</taxon>
    </lineage>
</organism>
<protein>
    <submittedName>
        <fullName evidence="1">Uncharacterized protein</fullName>
    </submittedName>
</protein>
<evidence type="ECO:0000313" key="1">
    <source>
        <dbReference type="EMBL" id="KAG7330820.1"/>
    </source>
</evidence>
<sequence>MTQGFHFMLHFHMDYSRCLNCSDTLIKAESRGIRCSVLAERMTEHSSVSSVKIKIKIRSEMWGSDCIL</sequence>
<evidence type="ECO:0000313" key="2">
    <source>
        <dbReference type="Proteomes" id="UP000824219"/>
    </source>
</evidence>
<proteinExistence type="predicted"/>
<accession>A0A9D3NXQ1</accession>